<evidence type="ECO:0000313" key="1">
    <source>
        <dbReference type="EMBL" id="MCP1674295.1"/>
    </source>
</evidence>
<name>A0AAE3G244_9GAMM</name>
<organism evidence="1 2">
    <name type="scientific">Natronocella acetinitrilica</name>
    <dbReference type="NCBI Taxonomy" id="414046"/>
    <lineage>
        <taxon>Bacteria</taxon>
        <taxon>Pseudomonadati</taxon>
        <taxon>Pseudomonadota</taxon>
        <taxon>Gammaproteobacteria</taxon>
        <taxon>Chromatiales</taxon>
        <taxon>Ectothiorhodospiraceae</taxon>
        <taxon>Natronocella</taxon>
    </lineage>
</organism>
<dbReference type="AlphaFoldDB" id="A0AAE3G244"/>
<keyword evidence="2" id="KW-1185">Reference proteome</keyword>
<reference evidence="1" key="1">
    <citation type="submission" date="2022-03" db="EMBL/GenBank/DDBJ databases">
        <title>Genomic Encyclopedia of Type Strains, Phase III (KMG-III): the genomes of soil and plant-associated and newly described type strains.</title>
        <authorList>
            <person name="Whitman W."/>
        </authorList>
    </citation>
    <scope>NUCLEOTIDE SEQUENCE</scope>
    <source>
        <strain evidence="1">ANL 6-2</strain>
    </source>
</reference>
<comment type="caution">
    <text evidence="1">The sequence shown here is derived from an EMBL/GenBank/DDBJ whole genome shotgun (WGS) entry which is preliminary data.</text>
</comment>
<dbReference type="RefSeq" id="WP_253476198.1">
    <property type="nucleotide sequence ID" value="NZ_JALJXV010000003.1"/>
</dbReference>
<evidence type="ECO:0000313" key="2">
    <source>
        <dbReference type="Proteomes" id="UP001205843"/>
    </source>
</evidence>
<dbReference type="EMBL" id="JALJXV010000003">
    <property type="protein sequence ID" value="MCP1674295.1"/>
    <property type="molecule type" value="Genomic_DNA"/>
</dbReference>
<proteinExistence type="predicted"/>
<dbReference type="Proteomes" id="UP001205843">
    <property type="component" value="Unassembled WGS sequence"/>
</dbReference>
<dbReference type="Gene3D" id="2.40.160.20">
    <property type="match status" value="1"/>
</dbReference>
<accession>A0AAE3G244</accession>
<sequence>MLKKTIVTLMLMLVGLPGVAVANMHGLAIGSYLERGEYRMQLPAFTNHWSRHHNRDFQWNEMNEGAGVQLTLNGGNWRESIVIGVLEDSFYSWGGYAGYTRQYIFAKNGFGHISGGAFVGAAYRAMSVDGGNIFLPMALPTLTIEAHRGIGLNITGLPDVGDSFNGMLHVQITVPM</sequence>
<protein>
    <submittedName>
        <fullName evidence="1">Uncharacterized protein</fullName>
    </submittedName>
</protein>
<gene>
    <name evidence="1" type="ORF">J2T57_001397</name>
</gene>